<sequence length="91" mass="10218">MVRNNAIDKSLSLADLHDLPHMEIVESLMNIGVQDPPEEEFSSADLGWTKYGTPEERHDHVALIPVSNGSTLFIIGECSDAEFPTRFHIER</sequence>
<reference evidence="1" key="2">
    <citation type="journal article" date="2023" name="Plants (Basel)">
        <title>Annotation of the Turnera subulata (Passifloraceae) Draft Genome Reveals the S-Locus Evolved after the Divergence of Turneroideae from Passifloroideae in a Stepwise Manner.</title>
        <authorList>
            <person name="Henning P.M."/>
            <person name="Roalson E.H."/>
            <person name="Mir W."/>
            <person name="McCubbin A.G."/>
            <person name="Shore J.S."/>
        </authorList>
    </citation>
    <scope>NUCLEOTIDE SEQUENCE</scope>
    <source>
        <strain evidence="1">F60SS</strain>
    </source>
</reference>
<keyword evidence="2" id="KW-1185">Reference proteome</keyword>
<accession>A0A9Q0JJ87</accession>
<comment type="caution">
    <text evidence="1">The sequence shown here is derived from an EMBL/GenBank/DDBJ whole genome shotgun (WGS) entry which is preliminary data.</text>
</comment>
<proteinExistence type="predicted"/>
<reference evidence="1" key="1">
    <citation type="submission" date="2022-02" db="EMBL/GenBank/DDBJ databases">
        <authorList>
            <person name="Henning P.M."/>
            <person name="McCubbin A.G."/>
            <person name="Shore J.S."/>
        </authorList>
    </citation>
    <scope>NUCLEOTIDE SEQUENCE</scope>
    <source>
        <strain evidence="1">F60SS</strain>
        <tissue evidence="1">Leaves</tissue>
    </source>
</reference>
<gene>
    <name evidence="1" type="ORF">Tsubulata_050035</name>
</gene>
<name>A0A9Q0JJ87_9ROSI</name>
<dbReference type="AlphaFoldDB" id="A0A9Q0JJ87"/>
<organism evidence="1 2">
    <name type="scientific">Turnera subulata</name>
    <dbReference type="NCBI Taxonomy" id="218843"/>
    <lineage>
        <taxon>Eukaryota</taxon>
        <taxon>Viridiplantae</taxon>
        <taxon>Streptophyta</taxon>
        <taxon>Embryophyta</taxon>
        <taxon>Tracheophyta</taxon>
        <taxon>Spermatophyta</taxon>
        <taxon>Magnoliopsida</taxon>
        <taxon>eudicotyledons</taxon>
        <taxon>Gunneridae</taxon>
        <taxon>Pentapetalae</taxon>
        <taxon>rosids</taxon>
        <taxon>fabids</taxon>
        <taxon>Malpighiales</taxon>
        <taxon>Passifloraceae</taxon>
        <taxon>Turnera</taxon>
    </lineage>
</organism>
<protein>
    <submittedName>
        <fullName evidence="1">Uncharacterized protein</fullName>
    </submittedName>
</protein>
<dbReference type="PANTHER" id="PTHR33977:SF2">
    <property type="entry name" value="OS09G0309100 PROTEIN"/>
    <property type="match status" value="1"/>
</dbReference>
<dbReference type="OrthoDB" id="1655536at2759"/>
<dbReference type="EMBL" id="JAKUCV010002318">
    <property type="protein sequence ID" value="KAJ4843092.1"/>
    <property type="molecule type" value="Genomic_DNA"/>
</dbReference>
<evidence type="ECO:0000313" key="1">
    <source>
        <dbReference type="EMBL" id="KAJ4843092.1"/>
    </source>
</evidence>
<dbReference type="PANTHER" id="PTHR33977">
    <property type="entry name" value="ZINC ION BINDING PROTEIN"/>
    <property type="match status" value="1"/>
</dbReference>
<dbReference type="Proteomes" id="UP001141552">
    <property type="component" value="Unassembled WGS sequence"/>
</dbReference>
<evidence type="ECO:0000313" key="2">
    <source>
        <dbReference type="Proteomes" id="UP001141552"/>
    </source>
</evidence>